<keyword evidence="3" id="KW-1185">Reference proteome</keyword>
<dbReference type="InterPro" id="IPR052930">
    <property type="entry name" value="TA_antitoxin_MntA"/>
</dbReference>
<dbReference type="InterPro" id="IPR041633">
    <property type="entry name" value="Polbeta"/>
</dbReference>
<protein>
    <recommendedName>
        <fullName evidence="1">Polymerase beta nucleotidyltransferase domain-containing protein</fullName>
    </recommendedName>
</protein>
<dbReference type="eggNOG" id="COG1669">
    <property type="taxonomic scope" value="Bacteria"/>
</dbReference>
<dbReference type="CDD" id="cd05403">
    <property type="entry name" value="NT_KNTase_like"/>
    <property type="match status" value="1"/>
</dbReference>
<dbReference type="Proteomes" id="UP000013097">
    <property type="component" value="Unassembled WGS sequence"/>
</dbReference>
<organism evidence="2 3">
    <name type="scientific">Clostridium thermobutyricum</name>
    <dbReference type="NCBI Taxonomy" id="29372"/>
    <lineage>
        <taxon>Bacteria</taxon>
        <taxon>Bacillati</taxon>
        <taxon>Bacillota</taxon>
        <taxon>Clostridia</taxon>
        <taxon>Eubacteriales</taxon>
        <taxon>Clostridiaceae</taxon>
        <taxon>Clostridium</taxon>
    </lineage>
</organism>
<comment type="caution">
    <text evidence="2">The sequence shown here is derived from an EMBL/GenBank/DDBJ whole genome shotgun (WGS) entry which is preliminary data.</text>
</comment>
<dbReference type="RefSeq" id="WP_002598574.1">
    <property type="nucleotide sequence ID" value="NZ_KB850956.1"/>
</dbReference>
<dbReference type="SUPFAM" id="SSF81301">
    <property type="entry name" value="Nucleotidyltransferase"/>
    <property type="match status" value="1"/>
</dbReference>
<dbReference type="PANTHER" id="PTHR43852">
    <property type="entry name" value="NUCLEOTIDYLTRANSFERASE"/>
    <property type="match status" value="1"/>
</dbReference>
<dbReference type="AlphaFoldDB" id="N9Y0K3"/>
<dbReference type="PANTHER" id="PTHR43852:SF3">
    <property type="entry name" value="NUCLEOTIDYLTRANSFERASE"/>
    <property type="match status" value="1"/>
</dbReference>
<dbReference type="Pfam" id="PF18765">
    <property type="entry name" value="Polbeta"/>
    <property type="match status" value="1"/>
</dbReference>
<evidence type="ECO:0000313" key="3">
    <source>
        <dbReference type="Proteomes" id="UP000013097"/>
    </source>
</evidence>
<gene>
    <name evidence="2" type="ORF">HMPREF1092_02081</name>
</gene>
<dbReference type="PATRIC" id="fig|999411.4.peg.2049"/>
<proteinExistence type="predicted"/>
<reference evidence="2 3" key="1">
    <citation type="submission" date="2013-01" db="EMBL/GenBank/DDBJ databases">
        <title>The Genome Sequence of Clostridium colicanis 209318.</title>
        <authorList>
            <consortium name="The Broad Institute Genome Sequencing Platform"/>
            <person name="Earl A."/>
            <person name="Ward D."/>
            <person name="Feldgarden M."/>
            <person name="Gevers D."/>
            <person name="Courvalin P."/>
            <person name="Lambert T."/>
            <person name="Walker B."/>
            <person name="Young S.K."/>
            <person name="Zeng Q."/>
            <person name="Gargeya S."/>
            <person name="Fitzgerald M."/>
            <person name="Haas B."/>
            <person name="Abouelleil A."/>
            <person name="Alvarado L."/>
            <person name="Arachchi H.M."/>
            <person name="Berlin A.M."/>
            <person name="Chapman S.B."/>
            <person name="Dewar J."/>
            <person name="Goldberg J."/>
            <person name="Griggs A."/>
            <person name="Gujja S."/>
            <person name="Hansen M."/>
            <person name="Howarth C."/>
            <person name="Imamovic A."/>
            <person name="Larimer J."/>
            <person name="McCowan C."/>
            <person name="Murphy C."/>
            <person name="Neiman D."/>
            <person name="Pearson M."/>
            <person name="Priest M."/>
            <person name="Roberts A."/>
            <person name="Saif S."/>
            <person name="Shea T."/>
            <person name="Sisk P."/>
            <person name="Sykes S."/>
            <person name="Wortman J."/>
            <person name="Nusbaum C."/>
            <person name="Birren B."/>
        </authorList>
    </citation>
    <scope>NUCLEOTIDE SEQUENCE [LARGE SCALE GENOMIC DNA]</scope>
    <source>
        <strain evidence="2 3">209318</strain>
    </source>
</reference>
<dbReference type="InterPro" id="IPR043519">
    <property type="entry name" value="NT_sf"/>
</dbReference>
<name>N9Y0K3_9CLOT</name>
<dbReference type="Gene3D" id="3.30.460.10">
    <property type="entry name" value="Beta Polymerase, domain 2"/>
    <property type="match status" value="1"/>
</dbReference>
<dbReference type="EMBL" id="AGYT01000009">
    <property type="protein sequence ID" value="ENZ01372.1"/>
    <property type="molecule type" value="Genomic_DNA"/>
</dbReference>
<accession>N9Y0K3</accession>
<sequence>MFGIEKNVYRNLIEYFKEKNYIKKVLIFGSRAKGNYKYNSDIDLGILCERKYRGTVKEDIDEIIGVYSADIVFLDSMNEEIKYQIERDGIEIYISGE</sequence>
<dbReference type="HOGENOM" id="CLU_130257_5_0_9"/>
<feature type="domain" description="Polymerase beta nucleotidyltransferase" evidence="1">
    <location>
        <begin position="11"/>
        <end position="94"/>
    </location>
</feature>
<evidence type="ECO:0000313" key="2">
    <source>
        <dbReference type="EMBL" id="ENZ01372.1"/>
    </source>
</evidence>
<evidence type="ECO:0000259" key="1">
    <source>
        <dbReference type="Pfam" id="PF18765"/>
    </source>
</evidence>